<keyword evidence="12" id="KW-1207">Sterol metabolism</keyword>
<evidence type="ECO:0000259" key="17">
    <source>
        <dbReference type="Pfam" id="PF08544"/>
    </source>
</evidence>
<dbReference type="PROSITE" id="PS00627">
    <property type="entry name" value="GHMP_KINASES_ATP"/>
    <property type="match status" value="1"/>
</dbReference>
<evidence type="ECO:0000256" key="13">
    <source>
        <dbReference type="ARBA" id="ARBA00023221"/>
    </source>
</evidence>
<keyword evidence="13" id="KW-0753">Steroid metabolism</keyword>
<dbReference type="PRINTS" id="PR00958">
    <property type="entry name" value="HOMSERKINASE"/>
</dbReference>
<keyword evidence="7" id="KW-0791">Threonine biosynthesis</keyword>
<dbReference type="UniPathway" id="UPA00050">
    <property type="reaction ID" value="UER00064"/>
</dbReference>
<dbReference type="InterPro" id="IPR020568">
    <property type="entry name" value="Ribosomal_Su5_D2-typ_SF"/>
</dbReference>
<keyword evidence="19" id="KW-1185">Reference proteome</keyword>
<dbReference type="AlphaFoldDB" id="A0A3N4ILZ3"/>
<dbReference type="GO" id="GO:0016126">
    <property type="term" value="P:sterol biosynthetic process"/>
    <property type="evidence" value="ECO:0007669"/>
    <property type="project" value="UniProtKB-KW"/>
</dbReference>
<evidence type="ECO:0000256" key="7">
    <source>
        <dbReference type="ARBA" id="ARBA00022697"/>
    </source>
</evidence>
<dbReference type="EMBL" id="ML119647">
    <property type="protein sequence ID" value="RPA87145.1"/>
    <property type="molecule type" value="Genomic_DNA"/>
</dbReference>
<protein>
    <recommendedName>
        <fullName evidence="4">Homoserine kinase</fullName>
        <ecNumber evidence="3">2.7.1.39</ecNumber>
    </recommendedName>
</protein>
<dbReference type="STRING" id="1160509.A0A3N4ILZ3"/>
<dbReference type="FunFam" id="3.30.230.10:FF:000068">
    <property type="entry name" value="Homoserine kinase"/>
    <property type="match status" value="1"/>
</dbReference>
<evidence type="ECO:0000256" key="12">
    <source>
        <dbReference type="ARBA" id="ARBA00023166"/>
    </source>
</evidence>
<keyword evidence="10" id="KW-0067">ATP-binding</keyword>
<dbReference type="HAMAP" id="MF_00384">
    <property type="entry name" value="Homoser_kinase"/>
    <property type="match status" value="1"/>
</dbReference>
<evidence type="ECO:0000256" key="2">
    <source>
        <dbReference type="ARBA" id="ARBA00007370"/>
    </source>
</evidence>
<dbReference type="GO" id="GO:0005524">
    <property type="term" value="F:ATP binding"/>
    <property type="evidence" value="ECO:0007669"/>
    <property type="project" value="UniProtKB-KW"/>
</dbReference>
<dbReference type="InterPro" id="IPR006203">
    <property type="entry name" value="GHMP_knse_ATP-bd_CS"/>
</dbReference>
<evidence type="ECO:0000256" key="11">
    <source>
        <dbReference type="ARBA" id="ARBA00023011"/>
    </source>
</evidence>
<evidence type="ECO:0000256" key="10">
    <source>
        <dbReference type="ARBA" id="ARBA00022840"/>
    </source>
</evidence>
<dbReference type="GO" id="GO:0004413">
    <property type="term" value="F:homoserine kinase activity"/>
    <property type="evidence" value="ECO:0007669"/>
    <property type="project" value="UniProtKB-EC"/>
</dbReference>
<proteinExistence type="inferred from homology"/>
<keyword evidence="8" id="KW-0547">Nucleotide-binding</keyword>
<evidence type="ECO:0000256" key="4">
    <source>
        <dbReference type="ARBA" id="ARBA00017858"/>
    </source>
</evidence>
<dbReference type="EC" id="2.7.1.39" evidence="3"/>
<sequence>MITIKVPCSSANIGPGFDVCGISLSIWLELNVTFHPEVTKSEHALNCKVTYEGDGAGNVPLQADHNLITRTAQYVLKCHDIWTFPSETHVHIKNPIPLGRGLGSSGAAVVAGVILGNEVGNLGLSKDRMMDFCLMIERHPDNVTAAMIGGFIGSYLRELDPVDTERKEIPLAEVLPEPAGGVDTGLKPPQPPLGIGHYIRFGWAKEIKAVTIIPDFEVSTASSRAVLPKEYSAKDLIFNLQRLAVLTTALTRSPPDPELIFQAMQDKVHQPYRKTLIPGLPEILASVTPKTHPGLLGICLSGAGPTILALCTDNFENIANEILAKFKDNGITCQWKLLEPAHDGATVTRS</sequence>
<dbReference type="Gene3D" id="3.30.70.890">
    <property type="entry name" value="GHMP kinase, C-terminal domain"/>
    <property type="match status" value="1"/>
</dbReference>
<dbReference type="PIRSF" id="PIRSF000676">
    <property type="entry name" value="Homoser_kin"/>
    <property type="match status" value="1"/>
</dbReference>
<dbReference type="InterPro" id="IPR006204">
    <property type="entry name" value="GHMP_kinase_N_dom"/>
</dbReference>
<keyword evidence="5" id="KW-0028">Amino-acid biosynthesis</keyword>
<evidence type="ECO:0000256" key="5">
    <source>
        <dbReference type="ARBA" id="ARBA00022605"/>
    </source>
</evidence>
<evidence type="ECO:0000259" key="16">
    <source>
        <dbReference type="Pfam" id="PF00288"/>
    </source>
</evidence>
<comment type="similarity">
    <text evidence="2">Belongs to the GHMP kinase family. Homoserine kinase subfamily.</text>
</comment>
<dbReference type="InterPro" id="IPR013750">
    <property type="entry name" value="GHMP_kinase_C_dom"/>
</dbReference>
<evidence type="ECO:0000256" key="1">
    <source>
        <dbReference type="ARBA" id="ARBA00005015"/>
    </source>
</evidence>
<keyword evidence="11" id="KW-0752">Steroid biosynthesis</keyword>
<dbReference type="Gene3D" id="3.30.230.10">
    <property type="match status" value="1"/>
</dbReference>
<dbReference type="GO" id="GO:0009088">
    <property type="term" value="P:threonine biosynthetic process"/>
    <property type="evidence" value="ECO:0007669"/>
    <property type="project" value="UniProtKB-UniPathway"/>
</dbReference>
<evidence type="ECO:0000256" key="14">
    <source>
        <dbReference type="ARBA" id="ARBA00049913"/>
    </source>
</evidence>
<feature type="domain" description="GHMP kinase C-terminal" evidence="17">
    <location>
        <begin position="256"/>
        <end position="327"/>
    </location>
</feature>
<dbReference type="OrthoDB" id="195231at2759"/>
<comment type="pathway">
    <text evidence="1">Amino-acid biosynthesis; L-threonine biosynthesis; L-threonine from L-aspartate: step 4/5.</text>
</comment>
<dbReference type="SUPFAM" id="SSF54211">
    <property type="entry name" value="Ribosomal protein S5 domain 2-like"/>
    <property type="match status" value="1"/>
</dbReference>
<comment type="function">
    <text evidence="15">Commits homoserine to the threonine biosynthesis pathway by catalyzing its O-phosphorylation.</text>
</comment>
<dbReference type="InterPro" id="IPR000870">
    <property type="entry name" value="Homoserine_kinase"/>
</dbReference>
<dbReference type="SUPFAM" id="SSF55060">
    <property type="entry name" value="GHMP Kinase, C-terminal domain"/>
    <property type="match status" value="1"/>
</dbReference>
<evidence type="ECO:0000256" key="15">
    <source>
        <dbReference type="ARBA" id="ARBA00054121"/>
    </source>
</evidence>
<dbReference type="Proteomes" id="UP000275078">
    <property type="component" value="Unassembled WGS sequence"/>
</dbReference>
<keyword evidence="13" id="KW-0443">Lipid metabolism</keyword>
<dbReference type="PANTHER" id="PTHR20861">
    <property type="entry name" value="HOMOSERINE/4-DIPHOSPHOCYTIDYL-2-C-METHYL-D-ERYTHRITOL KINASE"/>
    <property type="match status" value="1"/>
</dbReference>
<dbReference type="InterPro" id="IPR036554">
    <property type="entry name" value="GHMP_kinase_C_sf"/>
</dbReference>
<dbReference type="Pfam" id="PF00288">
    <property type="entry name" value="GHMP_kinases_N"/>
    <property type="match status" value="1"/>
</dbReference>
<dbReference type="Pfam" id="PF08544">
    <property type="entry name" value="GHMP_kinases_C"/>
    <property type="match status" value="1"/>
</dbReference>
<gene>
    <name evidence="18" type="ORF">BJ508DRAFT_410691</name>
</gene>
<keyword evidence="11" id="KW-0444">Lipid biosynthesis</keyword>
<name>A0A3N4ILZ3_ASCIM</name>
<dbReference type="PANTHER" id="PTHR20861:SF1">
    <property type="entry name" value="HOMOSERINE KINASE"/>
    <property type="match status" value="1"/>
</dbReference>
<keyword evidence="9 18" id="KW-0418">Kinase</keyword>
<evidence type="ECO:0000256" key="6">
    <source>
        <dbReference type="ARBA" id="ARBA00022679"/>
    </source>
</evidence>
<dbReference type="FunFam" id="3.30.70.890:FF:000016">
    <property type="entry name" value="Homoserine kinase"/>
    <property type="match status" value="1"/>
</dbReference>
<feature type="domain" description="GHMP kinase N-terminal" evidence="16">
    <location>
        <begin position="66"/>
        <end position="150"/>
    </location>
</feature>
<dbReference type="NCBIfam" id="TIGR00191">
    <property type="entry name" value="thrB"/>
    <property type="match status" value="1"/>
</dbReference>
<evidence type="ECO:0000256" key="8">
    <source>
        <dbReference type="ARBA" id="ARBA00022741"/>
    </source>
</evidence>
<evidence type="ECO:0000256" key="3">
    <source>
        <dbReference type="ARBA" id="ARBA00012078"/>
    </source>
</evidence>
<comment type="catalytic activity">
    <reaction evidence="14">
        <text>L-homoserine + ATP = O-phospho-L-homoserine + ADP + H(+)</text>
        <dbReference type="Rhea" id="RHEA:13985"/>
        <dbReference type="ChEBI" id="CHEBI:15378"/>
        <dbReference type="ChEBI" id="CHEBI:30616"/>
        <dbReference type="ChEBI" id="CHEBI:57476"/>
        <dbReference type="ChEBI" id="CHEBI:57590"/>
        <dbReference type="ChEBI" id="CHEBI:456216"/>
        <dbReference type="EC" id="2.7.1.39"/>
    </reaction>
    <physiologicalReaction direction="left-to-right" evidence="14">
        <dbReference type="Rhea" id="RHEA:13986"/>
    </physiologicalReaction>
</comment>
<keyword evidence="6" id="KW-0808">Transferase</keyword>
<accession>A0A3N4ILZ3</accession>
<reference evidence="18 19" key="1">
    <citation type="journal article" date="2018" name="Nat. Ecol. Evol.">
        <title>Pezizomycetes genomes reveal the molecular basis of ectomycorrhizal truffle lifestyle.</title>
        <authorList>
            <person name="Murat C."/>
            <person name="Payen T."/>
            <person name="Noel B."/>
            <person name="Kuo A."/>
            <person name="Morin E."/>
            <person name="Chen J."/>
            <person name="Kohler A."/>
            <person name="Krizsan K."/>
            <person name="Balestrini R."/>
            <person name="Da Silva C."/>
            <person name="Montanini B."/>
            <person name="Hainaut M."/>
            <person name="Levati E."/>
            <person name="Barry K.W."/>
            <person name="Belfiori B."/>
            <person name="Cichocki N."/>
            <person name="Clum A."/>
            <person name="Dockter R.B."/>
            <person name="Fauchery L."/>
            <person name="Guy J."/>
            <person name="Iotti M."/>
            <person name="Le Tacon F."/>
            <person name="Lindquist E.A."/>
            <person name="Lipzen A."/>
            <person name="Malagnac F."/>
            <person name="Mello A."/>
            <person name="Molinier V."/>
            <person name="Miyauchi S."/>
            <person name="Poulain J."/>
            <person name="Riccioni C."/>
            <person name="Rubini A."/>
            <person name="Sitrit Y."/>
            <person name="Splivallo R."/>
            <person name="Traeger S."/>
            <person name="Wang M."/>
            <person name="Zifcakova L."/>
            <person name="Wipf D."/>
            <person name="Zambonelli A."/>
            <person name="Paolocci F."/>
            <person name="Nowrousian M."/>
            <person name="Ottonello S."/>
            <person name="Baldrian P."/>
            <person name="Spatafora J.W."/>
            <person name="Henrissat B."/>
            <person name="Nagy L.G."/>
            <person name="Aury J.M."/>
            <person name="Wincker P."/>
            <person name="Grigoriev I.V."/>
            <person name="Bonfante P."/>
            <person name="Martin F.M."/>
        </authorList>
    </citation>
    <scope>NUCLEOTIDE SEQUENCE [LARGE SCALE GENOMIC DNA]</scope>
    <source>
        <strain evidence="18 19">RN42</strain>
    </source>
</reference>
<keyword evidence="11" id="KW-0756">Sterol biosynthesis</keyword>
<evidence type="ECO:0000313" key="19">
    <source>
        <dbReference type="Proteomes" id="UP000275078"/>
    </source>
</evidence>
<organism evidence="18 19">
    <name type="scientific">Ascobolus immersus RN42</name>
    <dbReference type="NCBI Taxonomy" id="1160509"/>
    <lineage>
        <taxon>Eukaryota</taxon>
        <taxon>Fungi</taxon>
        <taxon>Dikarya</taxon>
        <taxon>Ascomycota</taxon>
        <taxon>Pezizomycotina</taxon>
        <taxon>Pezizomycetes</taxon>
        <taxon>Pezizales</taxon>
        <taxon>Ascobolaceae</taxon>
        <taxon>Ascobolus</taxon>
    </lineage>
</organism>
<dbReference type="InterPro" id="IPR014721">
    <property type="entry name" value="Ribsml_uS5_D2-typ_fold_subgr"/>
</dbReference>
<evidence type="ECO:0000313" key="18">
    <source>
        <dbReference type="EMBL" id="RPA87145.1"/>
    </source>
</evidence>
<evidence type="ECO:0000256" key="9">
    <source>
        <dbReference type="ARBA" id="ARBA00022777"/>
    </source>
</evidence>